<comment type="similarity">
    <text evidence="3 8 9">Belongs to the IspF family.</text>
</comment>
<evidence type="ECO:0000256" key="8">
    <source>
        <dbReference type="HAMAP-Rule" id="MF_00107"/>
    </source>
</evidence>
<feature type="binding site" evidence="8">
    <location>
        <begin position="52"/>
        <end position="53"/>
    </location>
    <ligand>
        <name>4-CDP-2-C-methyl-D-erythritol 2-phosphate</name>
        <dbReference type="ChEBI" id="CHEBI:57919"/>
    </ligand>
</feature>
<dbReference type="UniPathway" id="UPA00056">
    <property type="reaction ID" value="UER00095"/>
</dbReference>
<proteinExistence type="inferred from homology"/>
<feature type="binding site" evidence="8">
    <location>
        <position position="24"/>
    </location>
    <ligand>
        <name>a divalent metal cation</name>
        <dbReference type="ChEBI" id="CHEBI:60240"/>
    </ligand>
</feature>
<evidence type="ECO:0000256" key="6">
    <source>
        <dbReference type="ARBA" id="ARBA00023229"/>
    </source>
</evidence>
<dbReference type="EC" id="4.6.1.12" evidence="4 8"/>
<feature type="binding site" evidence="8">
    <location>
        <position position="157"/>
    </location>
    <ligand>
        <name>4-CDP-2-C-methyl-D-erythritol 2-phosphate</name>
        <dbReference type="ChEBI" id="CHEBI:57919"/>
    </ligand>
</feature>
<dbReference type="InterPro" id="IPR003526">
    <property type="entry name" value="MECDP_synthase"/>
</dbReference>
<dbReference type="InterPro" id="IPR036571">
    <property type="entry name" value="MECDP_synthase_sf"/>
</dbReference>
<evidence type="ECO:0000256" key="4">
    <source>
        <dbReference type="ARBA" id="ARBA00012579"/>
    </source>
</evidence>
<feature type="binding site" evidence="8">
    <location>
        <begin position="22"/>
        <end position="24"/>
    </location>
    <ligand>
        <name>4-CDP-2-C-methyl-D-erythritol 2-phosphate</name>
        <dbReference type="ChEBI" id="CHEBI:57919"/>
    </ligand>
</feature>
<protein>
    <recommendedName>
        <fullName evidence="4 8">2-C-methyl-D-erythritol 2,4-cyclodiphosphate synthase</fullName>
        <shortName evidence="8">MECDP-synthase</shortName>
        <shortName evidence="8">MECPP-synthase</shortName>
        <shortName evidence="8">MECPS</shortName>
        <ecNumber evidence="4 8">4.6.1.12</ecNumber>
    </recommendedName>
</protein>
<gene>
    <name evidence="8 11" type="primary">ispF</name>
    <name evidence="11" type="ORF">ANPL_00285</name>
</gene>
<dbReference type="HAMAP" id="MF_00107">
    <property type="entry name" value="IspF"/>
    <property type="match status" value="1"/>
</dbReference>
<dbReference type="CDD" id="cd00554">
    <property type="entry name" value="MECDP_synthase"/>
    <property type="match status" value="1"/>
</dbReference>
<feature type="site" description="Transition state stabilizer" evidence="8">
    <location>
        <position position="151"/>
    </location>
</feature>
<keyword evidence="6 8" id="KW-0414">Isoprene biosynthesis</keyword>
<feature type="binding site" evidence="8">
    <location>
        <position position="160"/>
    </location>
    <ligand>
        <name>4-CDP-2-C-methyl-D-erythritol 2-phosphate</name>
        <dbReference type="ChEBI" id="CHEBI:57919"/>
    </ligand>
</feature>
<comment type="cofactor">
    <cofactor evidence="8">
        <name>a divalent metal cation</name>
        <dbReference type="ChEBI" id="CHEBI:60240"/>
    </cofactor>
    <text evidence="8">Binds 1 divalent metal cation per subunit.</text>
</comment>
<dbReference type="GO" id="GO:0016114">
    <property type="term" value="P:terpenoid biosynthetic process"/>
    <property type="evidence" value="ECO:0007669"/>
    <property type="project" value="InterPro"/>
</dbReference>
<keyword evidence="12" id="KW-1185">Reference proteome</keyword>
<dbReference type="AlphaFoldDB" id="A0A858PX68"/>
<dbReference type="Proteomes" id="UP000500930">
    <property type="component" value="Chromosome"/>
</dbReference>
<dbReference type="NCBIfam" id="TIGR00151">
    <property type="entry name" value="ispF"/>
    <property type="match status" value="1"/>
</dbReference>
<name>A0A858PX68_9RICK</name>
<dbReference type="PROSITE" id="PS01350">
    <property type="entry name" value="ISPF"/>
    <property type="match status" value="1"/>
</dbReference>
<feature type="binding site" evidence="8">
    <location>
        <position position="60"/>
    </location>
    <ligand>
        <name>a divalent metal cation</name>
        <dbReference type="ChEBI" id="CHEBI:60240"/>
    </ligand>
</feature>
<feature type="binding site" evidence="8">
    <location>
        <begin position="79"/>
        <end position="83"/>
    </location>
    <ligand>
        <name>4-CDP-2-C-methyl-D-erythritol 2-phosphate</name>
        <dbReference type="ChEBI" id="CHEBI:57919"/>
    </ligand>
</feature>
<comment type="caution">
    <text evidence="8">Lacks conserved residue(s) required for the propagation of feature annotation.</text>
</comment>
<dbReference type="PANTHER" id="PTHR43181:SF1">
    <property type="entry name" value="2-C-METHYL-D-ERYTHRITOL 2,4-CYCLODIPHOSPHATE SYNTHASE, CHLOROPLASTIC"/>
    <property type="match status" value="1"/>
</dbReference>
<comment type="function">
    <text evidence="8">Involved in the biosynthesis of isopentenyl diphosphate (IPP) and dimethylallyl diphosphate (DMAPP), two major building blocks of isoprenoid compounds. Catalyzes the conversion of 4-diphosphocytidyl-2-C-methyl-D-erythritol 2-phosphate (CDP-ME2P) to 2-C-methyl-D-erythritol 2,4-cyclodiphosphate (ME-CPP) with a corresponding release of cytidine 5-monophosphate (CMP).</text>
</comment>
<dbReference type="EMBL" id="CP046391">
    <property type="protein sequence ID" value="QJC27181.1"/>
    <property type="molecule type" value="Genomic_DNA"/>
</dbReference>
<dbReference type="GO" id="GO:0019288">
    <property type="term" value="P:isopentenyl diphosphate biosynthetic process, methylerythritol 4-phosphate pathway"/>
    <property type="evidence" value="ECO:0007669"/>
    <property type="project" value="UniProtKB-UniRule"/>
</dbReference>
<evidence type="ECO:0000256" key="3">
    <source>
        <dbReference type="ARBA" id="ARBA00008480"/>
    </source>
</evidence>
<dbReference type="SUPFAM" id="SSF69765">
    <property type="entry name" value="IpsF-like"/>
    <property type="match status" value="1"/>
</dbReference>
<comment type="pathway">
    <text evidence="2 8">Isoprenoid biosynthesis; isopentenyl diphosphate biosynthesis via DXP pathway; isopentenyl diphosphate from 1-deoxy-D-xylulose 5-phosphate: step 4/6.</text>
</comment>
<feature type="domain" description="2-C-methyl-D-erythritol 2,4-cyclodiphosphate synthase" evidence="10">
    <location>
        <begin position="15"/>
        <end position="172"/>
    </location>
</feature>
<evidence type="ECO:0000256" key="1">
    <source>
        <dbReference type="ARBA" id="ARBA00000200"/>
    </source>
</evidence>
<sequence length="175" mass="19577">MYTCLHKSWSVKVPFRVGIGFDVHRFTHEPERQHYVHVCGIKIPHTRGVIAHSDGDVGLHALTDALLGCIGEGGIGEHFSDRDPKWRDMPSTHFLTYAQQKATLMSYAILNFDMTIVCEYPKIAPHVPHMKEFLVQVLGIAQSCMNIKAVTTERLGFLGREEGIAAHAVVLCKKV</sequence>
<evidence type="ECO:0000259" key="10">
    <source>
        <dbReference type="Pfam" id="PF02542"/>
    </source>
</evidence>
<dbReference type="GO" id="GO:0046872">
    <property type="term" value="F:metal ion binding"/>
    <property type="evidence" value="ECO:0007669"/>
    <property type="project" value="UniProtKB-KW"/>
</dbReference>
<feature type="binding site" evidence="8">
    <location>
        <position position="22"/>
    </location>
    <ligand>
        <name>a divalent metal cation</name>
        <dbReference type="ChEBI" id="CHEBI:60240"/>
    </ligand>
</feature>
<evidence type="ECO:0000256" key="5">
    <source>
        <dbReference type="ARBA" id="ARBA00022723"/>
    </source>
</evidence>
<feature type="site" description="Transition state stabilizer" evidence="8">
    <location>
        <position position="52"/>
    </location>
</feature>
<organism evidence="11 12">
    <name type="scientific">Anaplasma platys</name>
    <dbReference type="NCBI Taxonomy" id="949"/>
    <lineage>
        <taxon>Bacteria</taxon>
        <taxon>Pseudomonadati</taxon>
        <taxon>Pseudomonadota</taxon>
        <taxon>Alphaproteobacteria</taxon>
        <taxon>Rickettsiales</taxon>
        <taxon>Anaplasmataceae</taxon>
        <taxon>Anaplasma</taxon>
    </lineage>
</organism>
<dbReference type="Pfam" id="PF02542">
    <property type="entry name" value="YgbB"/>
    <property type="match status" value="1"/>
</dbReference>
<evidence type="ECO:0000313" key="11">
    <source>
        <dbReference type="EMBL" id="QJC27181.1"/>
    </source>
</evidence>
<keyword evidence="7 8" id="KW-0456">Lyase</keyword>
<dbReference type="PANTHER" id="PTHR43181">
    <property type="entry name" value="2-C-METHYL-D-ERYTHRITOL 2,4-CYCLODIPHOSPHATE SYNTHASE, CHLOROPLASTIC"/>
    <property type="match status" value="1"/>
</dbReference>
<comment type="subunit">
    <text evidence="8">Homotrimer.</text>
</comment>
<evidence type="ECO:0000313" key="12">
    <source>
        <dbReference type="Proteomes" id="UP000500930"/>
    </source>
</evidence>
<keyword evidence="5 8" id="KW-0479">Metal-binding</keyword>
<evidence type="ECO:0000256" key="9">
    <source>
        <dbReference type="RuleBase" id="RU004395"/>
    </source>
</evidence>
<comment type="catalytic activity">
    <reaction evidence="1 8 9">
        <text>4-CDP-2-C-methyl-D-erythritol 2-phosphate = 2-C-methyl-D-erythritol 2,4-cyclic diphosphate + CMP</text>
        <dbReference type="Rhea" id="RHEA:23864"/>
        <dbReference type="ChEBI" id="CHEBI:57919"/>
        <dbReference type="ChEBI" id="CHEBI:58483"/>
        <dbReference type="ChEBI" id="CHEBI:60377"/>
        <dbReference type="EC" id="4.6.1.12"/>
    </reaction>
</comment>
<dbReference type="InterPro" id="IPR020555">
    <property type="entry name" value="MECDP_synthase_CS"/>
</dbReference>
<reference evidence="11 12" key="1">
    <citation type="journal article" date="2020" name="Pathogens">
        <title>First Whole Genome Sequence of Anaplasma platys, an Obligate Intracellular Rickettsial Pathogen of Dogs.</title>
        <authorList>
            <person name="Llanes A."/>
            <person name="Rajeev S."/>
        </authorList>
    </citation>
    <scope>NUCLEOTIDE SEQUENCE [LARGE SCALE GENOMIC DNA]</scope>
    <source>
        <strain evidence="11 12">S3</strain>
    </source>
</reference>
<dbReference type="KEGG" id="aplt:ANPL_00285"/>
<dbReference type="GO" id="GO:0008685">
    <property type="term" value="F:2-C-methyl-D-erythritol 2,4-cyclodiphosphate synthase activity"/>
    <property type="evidence" value="ECO:0007669"/>
    <property type="project" value="UniProtKB-UniRule"/>
</dbReference>
<accession>A0A858PX68</accession>
<evidence type="ECO:0000256" key="2">
    <source>
        <dbReference type="ARBA" id="ARBA00004709"/>
    </source>
</evidence>
<dbReference type="Gene3D" id="3.30.1330.50">
    <property type="entry name" value="2-C-methyl-D-erythritol 2,4-cyclodiphosphate synthase"/>
    <property type="match status" value="1"/>
</dbReference>
<evidence type="ECO:0000256" key="7">
    <source>
        <dbReference type="ARBA" id="ARBA00023239"/>
    </source>
</evidence>